<dbReference type="Pfam" id="PF08297">
    <property type="entry name" value="U3_snoRNA_assoc"/>
    <property type="match status" value="1"/>
</dbReference>
<gene>
    <name evidence="2" type="ORF">MPDQ_000187</name>
</gene>
<evidence type="ECO:0000313" key="2">
    <source>
        <dbReference type="EMBL" id="TQB76364.1"/>
    </source>
</evidence>
<protein>
    <submittedName>
        <fullName evidence="2">Uncharacterized protein</fullName>
    </submittedName>
</protein>
<feature type="region of interest" description="Disordered" evidence="1">
    <location>
        <begin position="1"/>
        <end position="214"/>
    </location>
</feature>
<feature type="compositionally biased region" description="Acidic residues" evidence="1">
    <location>
        <begin position="149"/>
        <end position="161"/>
    </location>
</feature>
<dbReference type="GO" id="GO:0030515">
    <property type="term" value="F:snoRNA binding"/>
    <property type="evidence" value="ECO:0007669"/>
    <property type="project" value="InterPro"/>
</dbReference>
<dbReference type="GO" id="GO:0006364">
    <property type="term" value="P:rRNA processing"/>
    <property type="evidence" value="ECO:0007669"/>
    <property type="project" value="InterPro"/>
</dbReference>
<organism evidence="2 3">
    <name type="scientific">Monascus purpureus</name>
    <name type="common">Red mold</name>
    <name type="synonym">Monascus anka</name>
    <dbReference type="NCBI Taxonomy" id="5098"/>
    <lineage>
        <taxon>Eukaryota</taxon>
        <taxon>Fungi</taxon>
        <taxon>Dikarya</taxon>
        <taxon>Ascomycota</taxon>
        <taxon>Pezizomycotina</taxon>
        <taxon>Eurotiomycetes</taxon>
        <taxon>Eurotiomycetidae</taxon>
        <taxon>Eurotiales</taxon>
        <taxon>Aspergillaceae</taxon>
        <taxon>Monascus</taxon>
    </lineage>
</organism>
<feature type="compositionally biased region" description="Polar residues" evidence="1">
    <location>
        <begin position="1"/>
        <end position="11"/>
    </location>
</feature>
<evidence type="ECO:0000256" key="1">
    <source>
        <dbReference type="SAM" id="MobiDB-lite"/>
    </source>
</evidence>
<comment type="caution">
    <text evidence="2">The sequence shown here is derived from an EMBL/GenBank/DDBJ whole genome shotgun (WGS) entry which is preliminary data.</text>
</comment>
<name>A0A507R4R9_MONPU</name>
<reference evidence="2 3" key="1">
    <citation type="submission" date="2019-06" db="EMBL/GenBank/DDBJ databases">
        <title>Wine fermentation using esterase from Monascus purpureus.</title>
        <authorList>
            <person name="Geng C."/>
            <person name="Zhang Y."/>
        </authorList>
    </citation>
    <scope>NUCLEOTIDE SEQUENCE [LARGE SCALE GENOMIC DNA]</scope>
    <source>
        <strain evidence="2">HQ1</strain>
    </source>
</reference>
<accession>A0A507R4R9</accession>
<dbReference type="InterPro" id="IPR013268">
    <property type="entry name" value="UTP16"/>
</dbReference>
<sequence>MRADSTVNSSKGLFPGQETAEPASNTASSNRTTPSQSPAVTDKGKADTMAEGSTRINSNSSNIAVVITGKRKTQLTGAGNAEGQNNKRRKGVGEENGHGIVNGRPHEEHTQDVNGAAKKHFRFGSEEPAIPLDTPAEETSETVQPDNREDGEDSSDDEAPEAVDNSTQLSSIKAEAKKRERAKQMEMQLKREKRRQLDEFHKLQAKSGSDKKDVFGATLKPAATPDDLLSESTATLQGSTTQYKRRHVLPALLPDEILNAAPTERSPTLPAVEPRSGQKKPNKLRFLDQMEKPPKDVKMGDMTIRVLNENSVQKKSKASLAPKASKGGRNLRENWLKRDRCTARVNGLRRTAGGPSGFVRS</sequence>
<keyword evidence="3" id="KW-1185">Reference proteome</keyword>
<dbReference type="EMBL" id="VIFY01000010">
    <property type="protein sequence ID" value="TQB76364.1"/>
    <property type="molecule type" value="Genomic_DNA"/>
</dbReference>
<dbReference type="Proteomes" id="UP000319663">
    <property type="component" value="Unassembled WGS sequence"/>
</dbReference>
<feature type="compositionally biased region" description="Basic and acidic residues" evidence="1">
    <location>
        <begin position="285"/>
        <end position="299"/>
    </location>
</feature>
<dbReference type="STRING" id="5098.A0A507R4R9"/>
<feature type="compositionally biased region" description="Basic and acidic residues" evidence="1">
    <location>
        <begin position="174"/>
        <end position="214"/>
    </location>
</feature>
<proteinExistence type="predicted"/>
<dbReference type="AlphaFoldDB" id="A0A507R4R9"/>
<feature type="compositionally biased region" description="Polar residues" evidence="1">
    <location>
        <begin position="54"/>
        <end position="63"/>
    </location>
</feature>
<feature type="region of interest" description="Disordered" evidence="1">
    <location>
        <begin position="258"/>
        <end position="335"/>
    </location>
</feature>
<feature type="compositionally biased region" description="Polar residues" evidence="1">
    <location>
        <begin position="22"/>
        <end position="39"/>
    </location>
</feature>
<evidence type="ECO:0000313" key="3">
    <source>
        <dbReference type="Proteomes" id="UP000319663"/>
    </source>
</evidence>